<organism evidence="8 9">
    <name type="scientific">Mycobacterium haemophilum</name>
    <dbReference type="NCBI Taxonomy" id="29311"/>
    <lineage>
        <taxon>Bacteria</taxon>
        <taxon>Bacillati</taxon>
        <taxon>Actinomycetota</taxon>
        <taxon>Actinomycetes</taxon>
        <taxon>Mycobacteriales</taxon>
        <taxon>Mycobacteriaceae</taxon>
        <taxon>Mycobacterium</taxon>
    </lineage>
</organism>
<evidence type="ECO:0000256" key="5">
    <source>
        <dbReference type="ARBA" id="ARBA00023163"/>
    </source>
</evidence>
<keyword evidence="2" id="KW-0805">Transcription regulation</keyword>
<dbReference type="InterPro" id="IPR007630">
    <property type="entry name" value="RNA_pol_sigma70_r4"/>
</dbReference>
<dbReference type="Gene3D" id="1.10.10.10">
    <property type="entry name" value="Winged helix-like DNA-binding domain superfamily/Winged helix DNA-binding domain"/>
    <property type="match status" value="1"/>
</dbReference>
<dbReference type="SUPFAM" id="SSF88946">
    <property type="entry name" value="Sigma2 domain of RNA polymerase sigma factors"/>
    <property type="match status" value="1"/>
</dbReference>
<dbReference type="Proteomes" id="UP000036334">
    <property type="component" value="Unassembled WGS sequence"/>
</dbReference>
<dbReference type="GO" id="GO:0006352">
    <property type="term" value="P:DNA-templated transcription initiation"/>
    <property type="evidence" value="ECO:0007669"/>
    <property type="project" value="InterPro"/>
</dbReference>
<comment type="caution">
    <text evidence="8">The sequence shown here is derived from an EMBL/GenBank/DDBJ whole genome shotgun (WGS) entry which is preliminary data.</text>
</comment>
<evidence type="ECO:0000259" key="7">
    <source>
        <dbReference type="Pfam" id="PF04545"/>
    </source>
</evidence>
<reference evidence="8 9" key="1">
    <citation type="submission" date="2015-05" db="EMBL/GenBank/DDBJ databases">
        <title>Genome sequence of Mycobacterium haemophilum.</title>
        <authorList>
            <person name="Greninger A.L."/>
            <person name="Cunningham G."/>
            <person name="Miller S."/>
        </authorList>
    </citation>
    <scope>NUCLEOTIDE SEQUENCE [LARGE SCALE GENOMIC DNA]</scope>
    <source>
        <strain evidence="9">UC1</strain>
    </source>
</reference>
<dbReference type="Gene3D" id="1.10.1740.10">
    <property type="match status" value="1"/>
</dbReference>
<dbReference type="GO" id="GO:0003677">
    <property type="term" value="F:DNA binding"/>
    <property type="evidence" value="ECO:0007669"/>
    <property type="project" value="UniProtKB-KW"/>
</dbReference>
<keyword evidence="9" id="KW-1185">Reference proteome</keyword>
<dbReference type="AlphaFoldDB" id="A0A0I9URX7"/>
<dbReference type="Pfam" id="PF04545">
    <property type="entry name" value="Sigma70_r4"/>
    <property type="match status" value="1"/>
</dbReference>
<dbReference type="InterPro" id="IPR039425">
    <property type="entry name" value="RNA_pol_sigma-70-like"/>
</dbReference>
<evidence type="ECO:0000259" key="6">
    <source>
        <dbReference type="Pfam" id="PF04542"/>
    </source>
</evidence>
<dbReference type="InterPro" id="IPR013325">
    <property type="entry name" value="RNA_pol_sigma_r2"/>
</dbReference>
<comment type="similarity">
    <text evidence="1">Belongs to the sigma-70 factor family. ECF subfamily.</text>
</comment>
<dbReference type="InterPro" id="IPR014284">
    <property type="entry name" value="RNA_pol_sigma-70_dom"/>
</dbReference>
<proteinExistence type="inferred from homology"/>
<dbReference type="PATRIC" id="fig|29311.18.peg.1932"/>
<feature type="domain" description="RNA polymerase sigma-70 region 4" evidence="7">
    <location>
        <begin position="137"/>
        <end position="185"/>
    </location>
</feature>
<sequence>MTGPPPLSSDLDALLRRVARGDRAAFAALYDLTKTRVYGLVTRVLRDSGYSEETTQDVYFEVWRTASEYDSAKGSPLAWLLTMAHRRAVDRVRSEEAGSRRESRYAVANIDPASAPTHDPVAESAMASDERRRVLACLDALTDAQRQCIELAYYDGLTYVEVSQRLAANLSTIKSRMRDALRGLRNCLAAP</sequence>
<dbReference type="InterPro" id="IPR007627">
    <property type="entry name" value="RNA_pol_sigma70_r2"/>
</dbReference>
<evidence type="ECO:0000256" key="4">
    <source>
        <dbReference type="ARBA" id="ARBA00023125"/>
    </source>
</evidence>
<dbReference type="CDD" id="cd06171">
    <property type="entry name" value="Sigma70_r4"/>
    <property type="match status" value="1"/>
</dbReference>
<dbReference type="RefSeq" id="WP_047313688.1">
    <property type="nucleotide sequence ID" value="NZ_LDPQ01000002.1"/>
</dbReference>
<dbReference type="PANTHER" id="PTHR43133">
    <property type="entry name" value="RNA POLYMERASE ECF-TYPE SIGMA FACTO"/>
    <property type="match status" value="1"/>
</dbReference>
<name>A0A0I9URX7_9MYCO</name>
<dbReference type="GO" id="GO:0016987">
    <property type="term" value="F:sigma factor activity"/>
    <property type="evidence" value="ECO:0007669"/>
    <property type="project" value="UniProtKB-KW"/>
</dbReference>
<dbReference type="EMBL" id="LDPR01000003">
    <property type="protein sequence ID" value="KLO38103.1"/>
    <property type="molecule type" value="Genomic_DNA"/>
</dbReference>
<gene>
    <name evidence="8" type="ORF">ABH38_05835</name>
</gene>
<dbReference type="OrthoDB" id="9784272at2"/>
<protein>
    <submittedName>
        <fullName evidence="8">RNA polymerase sigma factor SigK</fullName>
    </submittedName>
</protein>
<dbReference type="NCBIfam" id="NF007228">
    <property type="entry name" value="PRK09646.1"/>
    <property type="match status" value="1"/>
</dbReference>
<evidence type="ECO:0000313" key="9">
    <source>
        <dbReference type="Proteomes" id="UP000036334"/>
    </source>
</evidence>
<dbReference type="SUPFAM" id="SSF88659">
    <property type="entry name" value="Sigma3 and sigma4 domains of RNA polymerase sigma factors"/>
    <property type="match status" value="1"/>
</dbReference>
<accession>A0A0I9URX7</accession>
<dbReference type="NCBIfam" id="TIGR02937">
    <property type="entry name" value="sigma70-ECF"/>
    <property type="match status" value="1"/>
</dbReference>
<dbReference type="STRING" id="1202450.B586_00050"/>
<evidence type="ECO:0000313" key="8">
    <source>
        <dbReference type="EMBL" id="KLO38103.1"/>
    </source>
</evidence>
<evidence type="ECO:0000256" key="2">
    <source>
        <dbReference type="ARBA" id="ARBA00023015"/>
    </source>
</evidence>
<feature type="domain" description="RNA polymerase sigma-70 region 2" evidence="6">
    <location>
        <begin position="29"/>
        <end position="95"/>
    </location>
</feature>
<keyword evidence="4" id="KW-0238">DNA-binding</keyword>
<evidence type="ECO:0000256" key="1">
    <source>
        <dbReference type="ARBA" id="ARBA00010641"/>
    </source>
</evidence>
<dbReference type="InterPro" id="IPR013324">
    <property type="entry name" value="RNA_pol_sigma_r3/r4-like"/>
</dbReference>
<dbReference type="PANTHER" id="PTHR43133:SF66">
    <property type="entry name" value="ECF RNA POLYMERASE SIGMA FACTOR SIGK"/>
    <property type="match status" value="1"/>
</dbReference>
<evidence type="ECO:0000256" key="3">
    <source>
        <dbReference type="ARBA" id="ARBA00023082"/>
    </source>
</evidence>
<dbReference type="InterPro" id="IPR036388">
    <property type="entry name" value="WH-like_DNA-bd_sf"/>
</dbReference>
<dbReference type="Pfam" id="PF04542">
    <property type="entry name" value="Sigma70_r2"/>
    <property type="match status" value="1"/>
</dbReference>
<keyword evidence="3" id="KW-0731">Sigma factor</keyword>
<keyword evidence="5" id="KW-0804">Transcription</keyword>